<keyword evidence="1" id="KW-0347">Helicase</keyword>
<name>A0A5C7VVX5_AQUAC</name>
<organism evidence="1 2">
    <name type="scientific">Aquipseudomonas alcaligenes</name>
    <name type="common">Pseudomonas alcaligenes</name>
    <dbReference type="NCBI Taxonomy" id="43263"/>
    <lineage>
        <taxon>Bacteria</taxon>
        <taxon>Pseudomonadati</taxon>
        <taxon>Pseudomonadota</taxon>
        <taxon>Gammaproteobacteria</taxon>
        <taxon>Pseudomonadales</taxon>
        <taxon>Pseudomonadaceae</taxon>
        <taxon>Aquipseudomonas</taxon>
    </lineage>
</organism>
<dbReference type="AlphaFoldDB" id="A0A5C7VVX5"/>
<evidence type="ECO:0000313" key="1">
    <source>
        <dbReference type="EMBL" id="TXI29886.1"/>
    </source>
</evidence>
<keyword evidence="1" id="KW-0378">Hydrolase</keyword>
<dbReference type="Pfam" id="PF14375">
    <property type="entry name" value="Cys_rich_CWC"/>
    <property type="match status" value="1"/>
</dbReference>
<evidence type="ECO:0000313" key="2">
    <source>
        <dbReference type="Proteomes" id="UP000321110"/>
    </source>
</evidence>
<keyword evidence="1" id="KW-0547">Nucleotide-binding</keyword>
<dbReference type="GO" id="GO:0004386">
    <property type="term" value="F:helicase activity"/>
    <property type="evidence" value="ECO:0007669"/>
    <property type="project" value="UniProtKB-KW"/>
</dbReference>
<reference evidence="1 2" key="1">
    <citation type="submission" date="2018-09" db="EMBL/GenBank/DDBJ databases">
        <title>Metagenome Assembled Genomes from an Advanced Water Purification Facility.</title>
        <authorList>
            <person name="Stamps B.W."/>
            <person name="Spear J.R."/>
        </authorList>
    </citation>
    <scope>NUCLEOTIDE SEQUENCE [LARGE SCALE GENOMIC DNA]</scope>
    <source>
        <strain evidence="1">Bin_52_1</strain>
    </source>
</reference>
<comment type="caution">
    <text evidence="1">The sequence shown here is derived from an EMBL/GenBank/DDBJ whole genome shotgun (WGS) entry which is preliminary data.</text>
</comment>
<sequence>MHHPPAPSNQTRCPRCGHPNHCAQAGHAQPVQDCWCFHTTLPAGTLEQRPADTRCLCPACLRALAGPA</sequence>
<dbReference type="Proteomes" id="UP000321110">
    <property type="component" value="Unassembled WGS sequence"/>
</dbReference>
<keyword evidence="1" id="KW-0067">ATP-binding</keyword>
<dbReference type="EMBL" id="SSFO01000239">
    <property type="protein sequence ID" value="TXI29886.1"/>
    <property type="molecule type" value="Genomic_DNA"/>
</dbReference>
<gene>
    <name evidence="1" type="ORF">E6Q69_14250</name>
</gene>
<protein>
    <submittedName>
        <fullName evidence="1">DNA or RNA helicase of superfamily II</fullName>
    </submittedName>
</protein>
<proteinExistence type="predicted"/>
<accession>A0A5C7VVX5</accession>
<dbReference type="InterPro" id="IPR032720">
    <property type="entry name" value="Cys_rich_CWC"/>
</dbReference>